<protein>
    <submittedName>
        <fullName evidence="1">CLUMA_CG011091, isoform A</fullName>
    </submittedName>
</protein>
<reference evidence="1 2" key="1">
    <citation type="submission" date="2015-04" db="EMBL/GenBank/DDBJ databases">
        <authorList>
            <person name="Syromyatnikov M.Y."/>
            <person name="Popov V.N."/>
        </authorList>
    </citation>
    <scope>NUCLEOTIDE SEQUENCE [LARGE SCALE GENOMIC DNA]</scope>
</reference>
<accession>A0A1J1IBQ3</accession>
<sequence>MELRNIQWIIRIQIRCKQPDKSILITNSRRASVRNLFPVPEQETDLKGTMNLFRNKNGPFRKR</sequence>
<evidence type="ECO:0000313" key="2">
    <source>
        <dbReference type="Proteomes" id="UP000183832"/>
    </source>
</evidence>
<dbReference type="AlphaFoldDB" id="A0A1J1IBQ3"/>
<gene>
    <name evidence="1" type="ORF">CLUMA_CG011091</name>
</gene>
<dbReference type="EMBL" id="CVRI01000047">
    <property type="protein sequence ID" value="CRK97711.1"/>
    <property type="molecule type" value="Genomic_DNA"/>
</dbReference>
<organism evidence="1 2">
    <name type="scientific">Clunio marinus</name>
    <dbReference type="NCBI Taxonomy" id="568069"/>
    <lineage>
        <taxon>Eukaryota</taxon>
        <taxon>Metazoa</taxon>
        <taxon>Ecdysozoa</taxon>
        <taxon>Arthropoda</taxon>
        <taxon>Hexapoda</taxon>
        <taxon>Insecta</taxon>
        <taxon>Pterygota</taxon>
        <taxon>Neoptera</taxon>
        <taxon>Endopterygota</taxon>
        <taxon>Diptera</taxon>
        <taxon>Nematocera</taxon>
        <taxon>Chironomoidea</taxon>
        <taxon>Chironomidae</taxon>
        <taxon>Clunio</taxon>
    </lineage>
</organism>
<evidence type="ECO:0000313" key="1">
    <source>
        <dbReference type="EMBL" id="CRK97711.1"/>
    </source>
</evidence>
<name>A0A1J1IBQ3_9DIPT</name>
<keyword evidence="2" id="KW-1185">Reference proteome</keyword>
<dbReference type="Proteomes" id="UP000183832">
    <property type="component" value="Unassembled WGS sequence"/>
</dbReference>
<proteinExistence type="predicted"/>